<sequence>MIGKPLARVAVSLAAALLASAPSAASAAPAAPAADREQLPGRQPSGRQPAGQIPWTAAWTAAPQAPTHTDWYPNWSEAGFEDQTVRQVIRAGAAGSELRVRLSNAYGKIPLRLAGATVALSDGGAAVRPGTVRPLRFGGAGSAAVPAGGEMVSDPAALPVEAFGKLAVTLYFRAPSGPATFHNLALTGSYRTAGDHSADVSAAAFTEPPSPSWYYLAGVDVKGRPHGRGNTVVAFGDSLTDGYGSDFGADDRYPDVLAERFAAAGSPRTVVNAGIGGNKLLNGSACFGESALARFRRDALDRTDVGTVVLLEGTNDIIQPDDPGRCTTPAPKVTAQEITAGLRQLIREARARGVRVIGATIPPYQGYAHWTERGERVRNEVNQWIRASGAYDGVVDVDRAVADGPRIREEFAFTDGIHLNSAGYRAVAEAVDLGRL</sequence>
<dbReference type="InterPro" id="IPR036514">
    <property type="entry name" value="SGNH_hydro_sf"/>
</dbReference>
<organism evidence="4 5">
    <name type="scientific">Streptosporangium nondiastaticum</name>
    <dbReference type="NCBI Taxonomy" id="35764"/>
    <lineage>
        <taxon>Bacteria</taxon>
        <taxon>Bacillati</taxon>
        <taxon>Actinomycetota</taxon>
        <taxon>Actinomycetes</taxon>
        <taxon>Streptosporangiales</taxon>
        <taxon>Streptosporangiaceae</taxon>
        <taxon>Streptosporangium</taxon>
    </lineage>
</organism>
<dbReference type="PANTHER" id="PTHR43784:SF2">
    <property type="entry name" value="GDSL-LIKE LIPASE_ACYLHYDROLASE, PUTATIVE (AFU_ORTHOLOGUE AFUA_2G00820)-RELATED"/>
    <property type="match status" value="1"/>
</dbReference>
<feature type="domain" description="SGNH hydrolase-type esterase" evidence="3">
    <location>
        <begin position="234"/>
        <end position="426"/>
    </location>
</feature>
<reference evidence="4 5" key="1">
    <citation type="submission" date="2018-03" db="EMBL/GenBank/DDBJ databases">
        <title>Chitinolytic properties of Streptosporangium nondiastaticum TBG75A20.</title>
        <authorList>
            <person name="Gayathri V."/>
            <person name="Shiburaj S."/>
        </authorList>
    </citation>
    <scope>NUCLEOTIDE SEQUENCE [LARGE SCALE GENOMIC DNA]</scope>
    <source>
        <strain evidence="4 5">TBG75A20</strain>
    </source>
</reference>
<evidence type="ECO:0000256" key="1">
    <source>
        <dbReference type="SAM" id="MobiDB-lite"/>
    </source>
</evidence>
<feature type="signal peptide" evidence="2">
    <location>
        <begin position="1"/>
        <end position="27"/>
    </location>
</feature>
<feature type="region of interest" description="Disordered" evidence="1">
    <location>
        <begin position="26"/>
        <end position="53"/>
    </location>
</feature>
<comment type="caution">
    <text evidence="4">The sequence shown here is derived from an EMBL/GenBank/DDBJ whole genome shotgun (WGS) entry which is preliminary data.</text>
</comment>
<feature type="chain" id="PRO_5040897647" evidence="2">
    <location>
        <begin position="28"/>
        <end position="436"/>
    </location>
</feature>
<dbReference type="Gene3D" id="3.40.50.1110">
    <property type="entry name" value="SGNH hydrolase"/>
    <property type="match status" value="1"/>
</dbReference>
<dbReference type="EMBL" id="PXWG01000025">
    <property type="protein sequence ID" value="PSJ28321.1"/>
    <property type="molecule type" value="Genomic_DNA"/>
</dbReference>
<keyword evidence="5" id="KW-1185">Reference proteome</keyword>
<dbReference type="InterPro" id="IPR053140">
    <property type="entry name" value="GDSL_Rv0518-like"/>
</dbReference>
<dbReference type="Pfam" id="PF13472">
    <property type="entry name" value="Lipase_GDSL_2"/>
    <property type="match status" value="1"/>
</dbReference>
<evidence type="ECO:0000256" key="2">
    <source>
        <dbReference type="SAM" id="SignalP"/>
    </source>
</evidence>
<name>A0A9X7JRF7_9ACTN</name>
<dbReference type="AlphaFoldDB" id="A0A9X7JRF7"/>
<evidence type="ECO:0000313" key="4">
    <source>
        <dbReference type="EMBL" id="PSJ28321.1"/>
    </source>
</evidence>
<keyword evidence="2" id="KW-0732">Signal</keyword>
<evidence type="ECO:0000259" key="3">
    <source>
        <dbReference type="Pfam" id="PF13472"/>
    </source>
</evidence>
<evidence type="ECO:0000313" key="5">
    <source>
        <dbReference type="Proteomes" id="UP000242427"/>
    </source>
</evidence>
<dbReference type="OrthoDB" id="1828825at2"/>
<gene>
    <name evidence="4" type="ORF">B7P34_13160</name>
</gene>
<protein>
    <submittedName>
        <fullName evidence="4">G-D-S-L family lipolytic protein</fullName>
    </submittedName>
</protein>
<dbReference type="CDD" id="cd01830">
    <property type="entry name" value="XynE_like"/>
    <property type="match status" value="1"/>
</dbReference>
<dbReference type="SUPFAM" id="SSF52266">
    <property type="entry name" value="SGNH hydrolase"/>
    <property type="match status" value="1"/>
</dbReference>
<accession>A0A9X7JRF7</accession>
<dbReference type="InterPro" id="IPR013830">
    <property type="entry name" value="SGNH_hydro"/>
</dbReference>
<dbReference type="Proteomes" id="UP000242427">
    <property type="component" value="Unassembled WGS sequence"/>
</dbReference>
<dbReference type="PANTHER" id="PTHR43784">
    <property type="entry name" value="GDSL-LIKE LIPASE/ACYLHYDROLASE, PUTATIVE (AFU_ORTHOLOGUE AFUA_2G00820)-RELATED"/>
    <property type="match status" value="1"/>
</dbReference>
<proteinExistence type="predicted"/>
<dbReference type="RefSeq" id="WP_106676085.1">
    <property type="nucleotide sequence ID" value="NZ_PXWG01000025.1"/>
</dbReference>